<dbReference type="EMBL" id="JACIDA010000002">
    <property type="protein sequence ID" value="MBB3873206.1"/>
    <property type="molecule type" value="Genomic_DNA"/>
</dbReference>
<dbReference type="RefSeq" id="WP_183197741.1">
    <property type="nucleotide sequence ID" value="NZ_JACIDA010000002.1"/>
</dbReference>
<sequence>MGRPSRSTQDLLTSREVALAVDITPRNFALLHDQGLAPRARDSVSGKAGARVYDGVGLAHAALIGALHLSGLELLVAGRLAAAFADQFDLSYGKLPSNLGAYIHAPLNPQSGYRPWDDEPGEAPIDTDQDYWLHERLRNRSGLYQPATALTGDFIIDIADHSFVTTENKGRETIKVFSPVSGGLPASPDFRIVGRGSTAQIVAVHEELDSLDVFSDARAADQLRRLERDYLDGRDNAVTRLRINLSLAIRNAFDRLQDQRASITMG</sequence>
<organism evidence="1 2">
    <name type="scientific">Brevundimonas mediterranea</name>
    <dbReference type="NCBI Taxonomy" id="74329"/>
    <lineage>
        <taxon>Bacteria</taxon>
        <taxon>Pseudomonadati</taxon>
        <taxon>Pseudomonadota</taxon>
        <taxon>Alphaproteobacteria</taxon>
        <taxon>Caulobacterales</taxon>
        <taxon>Caulobacteraceae</taxon>
        <taxon>Brevundimonas</taxon>
    </lineage>
</organism>
<comment type="caution">
    <text evidence="1">The sequence shown here is derived from an EMBL/GenBank/DDBJ whole genome shotgun (WGS) entry which is preliminary data.</text>
</comment>
<reference evidence="1 2" key="1">
    <citation type="submission" date="2020-08" db="EMBL/GenBank/DDBJ databases">
        <title>Genomic Encyclopedia of Type Strains, Phase IV (KMG-IV): sequencing the most valuable type-strain genomes for metagenomic binning, comparative biology and taxonomic classification.</title>
        <authorList>
            <person name="Goeker M."/>
        </authorList>
    </citation>
    <scope>NUCLEOTIDE SEQUENCE [LARGE SCALE GENOMIC DNA]</scope>
    <source>
        <strain evidence="1 2">DSM 14878</strain>
    </source>
</reference>
<proteinExistence type="predicted"/>
<accession>A0A7W6F0K8</accession>
<dbReference type="AlphaFoldDB" id="A0A7W6F0K8"/>
<evidence type="ECO:0000313" key="1">
    <source>
        <dbReference type="EMBL" id="MBB3873206.1"/>
    </source>
</evidence>
<dbReference type="Proteomes" id="UP000532936">
    <property type="component" value="Unassembled WGS sequence"/>
</dbReference>
<protein>
    <submittedName>
        <fullName evidence="1">Uncharacterized protein</fullName>
    </submittedName>
</protein>
<gene>
    <name evidence="1" type="ORF">GGR11_002759</name>
</gene>
<evidence type="ECO:0000313" key="2">
    <source>
        <dbReference type="Proteomes" id="UP000532936"/>
    </source>
</evidence>
<name>A0A7W6F0K8_9CAUL</name>